<gene>
    <name evidence="1" type="ORF">Vadar_030252</name>
</gene>
<proteinExistence type="predicted"/>
<evidence type="ECO:0000313" key="1">
    <source>
        <dbReference type="EMBL" id="KAH7861745.1"/>
    </source>
</evidence>
<name>A0ACB7Z7R2_9ERIC</name>
<organism evidence="1 2">
    <name type="scientific">Vaccinium darrowii</name>
    <dbReference type="NCBI Taxonomy" id="229202"/>
    <lineage>
        <taxon>Eukaryota</taxon>
        <taxon>Viridiplantae</taxon>
        <taxon>Streptophyta</taxon>
        <taxon>Embryophyta</taxon>
        <taxon>Tracheophyta</taxon>
        <taxon>Spermatophyta</taxon>
        <taxon>Magnoliopsida</taxon>
        <taxon>eudicotyledons</taxon>
        <taxon>Gunneridae</taxon>
        <taxon>Pentapetalae</taxon>
        <taxon>asterids</taxon>
        <taxon>Ericales</taxon>
        <taxon>Ericaceae</taxon>
        <taxon>Vaccinioideae</taxon>
        <taxon>Vaccinieae</taxon>
        <taxon>Vaccinium</taxon>
    </lineage>
</organism>
<comment type="caution">
    <text evidence="1">The sequence shown here is derived from an EMBL/GenBank/DDBJ whole genome shotgun (WGS) entry which is preliminary data.</text>
</comment>
<dbReference type="EMBL" id="CM037154">
    <property type="protein sequence ID" value="KAH7861745.1"/>
    <property type="molecule type" value="Genomic_DNA"/>
</dbReference>
<dbReference type="Proteomes" id="UP000828048">
    <property type="component" value="Chromosome 4"/>
</dbReference>
<keyword evidence="2" id="KW-1185">Reference proteome</keyword>
<reference evidence="1 2" key="1">
    <citation type="journal article" date="2021" name="Hortic Res">
        <title>High-quality reference genome and annotation aids understanding of berry development for evergreen blueberry (Vaccinium darrowii).</title>
        <authorList>
            <person name="Yu J."/>
            <person name="Hulse-Kemp A.M."/>
            <person name="Babiker E."/>
            <person name="Staton M."/>
        </authorList>
    </citation>
    <scope>NUCLEOTIDE SEQUENCE [LARGE SCALE GENOMIC DNA]</scope>
    <source>
        <strain evidence="2">cv. NJ 8807/NJ 8810</strain>
        <tissue evidence="1">Young leaf</tissue>
    </source>
</reference>
<protein>
    <submittedName>
        <fullName evidence="1">Uncharacterized protein</fullName>
    </submittedName>
</protein>
<sequence>MAKRSLPPGFRFHPTDVELVKYYLKRKVMGQRLHFDAISELNIYNYCPWDLPDKSCLGSKDLVWYFFCPNEKKYASGARTNRATESGYWKSTGKDRPVFYNNQTVGMVKTLVFHIGHSPRGQRTNWVLYEYRIQDKELTDVGIVQDAYVLCKVFQKSGPGPKANAQYGAPFSEEDWDDDAEYGLSLPSSSLLPPELPYDNDISVRICVHISGSTFCGPLTESSPSNILPSTNEVPLAFPNNEDFSCLSDIMKDSSNVLPDHTVNSEVVENFSDNNNIESLTGLDGAEMDYVLGDMCTGGELSGGGSNEKNSEVITCLDGDGIGLEDLDNWPELTGGEFSLTSTHTVDYGGVPFAAGEKMEFLELDDLNSPLNFTTEATGSQYSLTDNFFEPWHNNYLGEDYLPVDNFGANQHVPVMNQLPMLPEESNGHGNLFGLFQENSGLIENADLGFTAASFWEDIITSCEHLGDTTGRLAGKDNHG</sequence>
<accession>A0ACB7Z7R2</accession>
<evidence type="ECO:0000313" key="2">
    <source>
        <dbReference type="Proteomes" id="UP000828048"/>
    </source>
</evidence>